<dbReference type="Pfam" id="PF00313">
    <property type="entry name" value="CSD"/>
    <property type="match status" value="1"/>
</dbReference>
<dbReference type="InterPro" id="IPR012340">
    <property type="entry name" value="NA-bd_OB-fold"/>
</dbReference>
<feature type="compositionally biased region" description="Polar residues" evidence="2">
    <location>
        <begin position="10"/>
        <end position="29"/>
    </location>
</feature>
<reference evidence="5 6" key="1">
    <citation type="submission" date="2016-11" db="UniProtKB">
        <authorList>
            <consortium name="WormBaseParasite"/>
        </authorList>
    </citation>
    <scope>IDENTIFICATION</scope>
</reference>
<feature type="region of interest" description="Disordered" evidence="2">
    <location>
        <begin position="1"/>
        <end position="50"/>
    </location>
</feature>
<keyword evidence="1" id="KW-0597">Phosphoprotein</keyword>
<dbReference type="InterPro" id="IPR002059">
    <property type="entry name" value="CSP_DNA-bd"/>
</dbReference>
<accession>A0A1I8I4A0</accession>
<dbReference type="SUPFAM" id="SSF50249">
    <property type="entry name" value="Nucleic acid-binding proteins"/>
    <property type="match status" value="1"/>
</dbReference>
<evidence type="ECO:0000313" key="4">
    <source>
        <dbReference type="Proteomes" id="UP000095280"/>
    </source>
</evidence>
<dbReference type="WBParaSite" id="maker-uti_cns_0009939-snap-gene-0.4-mRNA-1">
    <property type="protein sequence ID" value="maker-uti_cns_0009939-snap-gene-0.4-mRNA-1"/>
    <property type="gene ID" value="maker-uti_cns_0009939-snap-gene-0.4"/>
</dbReference>
<protein>
    <submittedName>
        <fullName evidence="5 6">CSP domain-containing protein</fullName>
    </submittedName>
</protein>
<dbReference type="Proteomes" id="UP000095280">
    <property type="component" value="Unplaced"/>
</dbReference>
<dbReference type="InterPro" id="IPR011129">
    <property type="entry name" value="CSD"/>
</dbReference>
<dbReference type="PANTHER" id="PTHR12962">
    <property type="entry name" value="CALCIUM-REGULATED HEAT STABLE PROTEIN CRHSP-24-RELATED"/>
    <property type="match status" value="1"/>
</dbReference>
<dbReference type="CDD" id="cd04458">
    <property type="entry name" value="CSP_CDS"/>
    <property type="match status" value="1"/>
</dbReference>
<evidence type="ECO:0000256" key="1">
    <source>
        <dbReference type="ARBA" id="ARBA00022553"/>
    </source>
</evidence>
<dbReference type="PROSITE" id="PS51857">
    <property type="entry name" value="CSD_2"/>
    <property type="match status" value="1"/>
</dbReference>
<dbReference type="GO" id="GO:0005737">
    <property type="term" value="C:cytoplasm"/>
    <property type="evidence" value="ECO:0007669"/>
    <property type="project" value="TreeGrafter"/>
</dbReference>
<dbReference type="Gene3D" id="2.40.50.140">
    <property type="entry name" value="Nucleic acid-binding proteins"/>
    <property type="match status" value="1"/>
</dbReference>
<evidence type="ECO:0000256" key="2">
    <source>
        <dbReference type="SAM" id="MobiDB-lite"/>
    </source>
</evidence>
<dbReference type="GO" id="GO:0043488">
    <property type="term" value="P:regulation of mRNA stability"/>
    <property type="evidence" value="ECO:0007669"/>
    <property type="project" value="TreeGrafter"/>
</dbReference>
<evidence type="ECO:0000313" key="5">
    <source>
        <dbReference type="WBParaSite" id="maker-uti_cns_0006858-snap-gene-0.4-mRNA-1"/>
    </source>
</evidence>
<feature type="domain" description="CSD" evidence="3">
    <location>
        <begin position="52"/>
        <end position="120"/>
    </location>
</feature>
<evidence type="ECO:0000259" key="3">
    <source>
        <dbReference type="PROSITE" id="PS51857"/>
    </source>
</evidence>
<keyword evidence="4" id="KW-1185">Reference proteome</keyword>
<name>A0A1I8I4A0_9PLAT</name>
<proteinExistence type="predicted"/>
<dbReference type="AlphaFoldDB" id="A0A1I8I4A0"/>
<dbReference type="FunFam" id="2.40.50.140:FF:000086">
    <property type="entry name" value="Cold shock domain-containing protein C2"/>
    <property type="match status" value="1"/>
</dbReference>
<sequence length="138" mass="15712">MSDSHEEKPSQQQPPVGSPCSATDRQFSLPSPIVTRRSRTLSQSEQARRGPTFRGVVREFCRNKGHGFIVPSEGDSKTALFVHISDIEEEFVPMPGDEVEYKMILVPPKNEKYQAVHVRIVHLAPNVKHHKWSEPEER</sequence>
<dbReference type="SMART" id="SM00357">
    <property type="entry name" value="CSP"/>
    <property type="match status" value="1"/>
</dbReference>
<dbReference type="InterPro" id="IPR052069">
    <property type="entry name" value="Ca-reg_mRNA-binding_domain"/>
</dbReference>
<dbReference type="WBParaSite" id="maker-uti_cns_0006858-snap-gene-0.4-mRNA-1">
    <property type="protein sequence ID" value="maker-uti_cns_0006858-snap-gene-0.4-mRNA-1"/>
    <property type="gene ID" value="maker-uti_cns_0006858-snap-gene-0.4"/>
</dbReference>
<evidence type="ECO:0000313" key="6">
    <source>
        <dbReference type="WBParaSite" id="maker-uti_cns_0009939-snap-gene-0.4-mRNA-1"/>
    </source>
</evidence>
<dbReference type="STRING" id="282301.A0A1I8I4A0"/>
<dbReference type="OrthoDB" id="448492at2759"/>
<dbReference type="PANTHER" id="PTHR12962:SF1">
    <property type="entry name" value="COLD SHOCK DOMAIN-CONTAINING PROTEIN CG9705"/>
    <property type="match status" value="1"/>
</dbReference>
<dbReference type="GO" id="GO:0003730">
    <property type="term" value="F:mRNA 3'-UTR binding"/>
    <property type="evidence" value="ECO:0007669"/>
    <property type="project" value="TreeGrafter"/>
</dbReference>
<organism evidence="4 6">
    <name type="scientific">Macrostomum lignano</name>
    <dbReference type="NCBI Taxonomy" id="282301"/>
    <lineage>
        <taxon>Eukaryota</taxon>
        <taxon>Metazoa</taxon>
        <taxon>Spiralia</taxon>
        <taxon>Lophotrochozoa</taxon>
        <taxon>Platyhelminthes</taxon>
        <taxon>Rhabditophora</taxon>
        <taxon>Macrostomorpha</taxon>
        <taxon>Macrostomida</taxon>
        <taxon>Macrostomidae</taxon>
        <taxon>Macrostomum</taxon>
    </lineage>
</organism>